<dbReference type="Pfam" id="PF02335">
    <property type="entry name" value="Cytochrom_C552"/>
    <property type="match status" value="1"/>
</dbReference>
<dbReference type="SUPFAM" id="SSF48695">
    <property type="entry name" value="Multiheme cytochromes"/>
    <property type="match status" value="1"/>
</dbReference>
<dbReference type="GO" id="GO:0019645">
    <property type="term" value="P:anaerobic electron transport chain"/>
    <property type="evidence" value="ECO:0007669"/>
    <property type="project" value="TreeGrafter"/>
</dbReference>
<organism evidence="12 13">
    <name type="scientific">Mesoterricola sediminis</name>
    <dbReference type="NCBI Taxonomy" id="2927980"/>
    <lineage>
        <taxon>Bacteria</taxon>
        <taxon>Pseudomonadati</taxon>
        <taxon>Acidobacteriota</taxon>
        <taxon>Holophagae</taxon>
        <taxon>Holophagales</taxon>
        <taxon>Holophagaceae</taxon>
        <taxon>Mesoterricola</taxon>
    </lineage>
</organism>
<dbReference type="PANTHER" id="PTHR30633">
    <property type="entry name" value="CYTOCHROME C-552 RESPIRATORY NITRITE REDUCTASE"/>
    <property type="match status" value="1"/>
</dbReference>
<comment type="catalytic activity">
    <reaction evidence="10">
        <text>6 Fe(III)-[cytochrome c] + NH4(+) + 2 H2O = 6 Fe(II)-[cytochrome c] + nitrite + 8 H(+)</text>
        <dbReference type="Rhea" id="RHEA:13089"/>
        <dbReference type="Rhea" id="RHEA-COMP:10350"/>
        <dbReference type="Rhea" id="RHEA-COMP:14399"/>
        <dbReference type="ChEBI" id="CHEBI:15377"/>
        <dbReference type="ChEBI" id="CHEBI:15378"/>
        <dbReference type="ChEBI" id="CHEBI:16301"/>
        <dbReference type="ChEBI" id="CHEBI:28938"/>
        <dbReference type="ChEBI" id="CHEBI:29033"/>
        <dbReference type="ChEBI" id="CHEBI:29034"/>
        <dbReference type="EC" id="1.7.2.2"/>
    </reaction>
</comment>
<keyword evidence="11" id="KW-1133">Transmembrane helix</keyword>
<evidence type="ECO:0000256" key="7">
    <source>
        <dbReference type="ARBA" id="ARBA00022837"/>
    </source>
</evidence>
<dbReference type="InterPro" id="IPR003321">
    <property type="entry name" value="Cyt_c552"/>
</dbReference>
<dbReference type="PIRSF" id="PIRSF000243">
    <property type="entry name" value="Cyt_c552"/>
    <property type="match status" value="1"/>
</dbReference>
<keyword evidence="13" id="KW-1185">Reference proteome</keyword>
<dbReference type="GO" id="GO:0030288">
    <property type="term" value="C:outer membrane-bounded periplasmic space"/>
    <property type="evidence" value="ECO:0007669"/>
    <property type="project" value="TreeGrafter"/>
</dbReference>
<dbReference type="KEGG" id="msea:METESE_37420"/>
<evidence type="ECO:0000256" key="1">
    <source>
        <dbReference type="ARBA" id="ARBA00004196"/>
    </source>
</evidence>
<dbReference type="GO" id="GO:0020037">
    <property type="term" value="F:heme binding"/>
    <property type="evidence" value="ECO:0007669"/>
    <property type="project" value="TreeGrafter"/>
</dbReference>
<evidence type="ECO:0000256" key="11">
    <source>
        <dbReference type="SAM" id="Phobius"/>
    </source>
</evidence>
<keyword evidence="4" id="KW-0349">Heme</keyword>
<comment type="subcellular location">
    <subcellularLocation>
        <location evidence="1">Cell envelope</location>
    </subcellularLocation>
</comment>
<keyword evidence="6" id="KW-0732">Signal</keyword>
<dbReference type="PANTHER" id="PTHR30633:SF0">
    <property type="entry name" value="CYTOCHROME C-552"/>
    <property type="match status" value="1"/>
</dbReference>
<keyword evidence="11" id="KW-0472">Membrane</keyword>
<dbReference type="Gene3D" id="1.10.1130.10">
    <property type="entry name" value="Flavocytochrome C3, Chain A"/>
    <property type="match status" value="1"/>
</dbReference>
<dbReference type="GO" id="GO:0046872">
    <property type="term" value="F:metal ion binding"/>
    <property type="evidence" value="ECO:0007669"/>
    <property type="project" value="UniProtKB-KW"/>
</dbReference>
<gene>
    <name evidence="12" type="primary">nrfA</name>
    <name evidence="12" type="ORF">METESE_37420</name>
</gene>
<comment type="similarity">
    <text evidence="2">Belongs to the cytochrome c-552 family.</text>
</comment>
<dbReference type="CDD" id="cd00548">
    <property type="entry name" value="NrfA-like"/>
    <property type="match status" value="1"/>
</dbReference>
<sequence length="503" mass="56460">MNDPKPPLHTRPVFRLGLIAAAAAVGTILVLALNASVTRHKMEALQTSVRLVDLDEKTLDPALWGKNFPRQYDGYLRTSERYGTKYGGGGSEALPPEKIVEDPRLPVIFDGYAFAIDYRNRRGHAFMLDDQRATKRVTERPQSGACLHCHGATTIPYREAGLKAGAAGSLDDPFLSEKGQAQLMAGFEAVCKLPYAEATKLVKHPVVCADCHDPKTMQLRVTKPGFLRGIVALAKSDSPVPHLPSVEKWRKGDRKEAYDPNRDATRQEMRSFVCGQCHVEYYCGPKTTLFFPWDRGLKVEEIEATYDNYKFADGHRFFDWKHARTGAEVLKAQHPEFEIWSQGVHARSGVSCADCHMPYQREGALKISDHRVASPLLNVNRACQTCHRFPEGELKARVEAIQDRTHTLMLRAEDAVVALINDLQKARAEGYDEAQLKDVFEYQRKAQWRSDFINAENSMGFHAPQEVARILGEAIDFARQGQLALRELKDKVRPAPVKVAARK</sequence>
<evidence type="ECO:0000256" key="4">
    <source>
        <dbReference type="ARBA" id="ARBA00022617"/>
    </source>
</evidence>
<evidence type="ECO:0000256" key="8">
    <source>
        <dbReference type="ARBA" id="ARBA00023002"/>
    </source>
</evidence>
<evidence type="ECO:0000313" key="12">
    <source>
        <dbReference type="EMBL" id="BDU78784.1"/>
    </source>
</evidence>
<accession>A0AA48KDW1</accession>
<reference evidence="12" key="1">
    <citation type="journal article" date="2023" name="Int. J. Syst. Evol. Microbiol.">
        <title>Mesoterricola silvestris gen. nov., sp. nov., Mesoterricola sediminis sp. nov., Geothrix oryzae sp. nov., Geothrix edaphica sp. nov., Geothrix rubra sp. nov., and Geothrix limicola sp. nov., six novel members of Acidobacteriota isolated from soils.</title>
        <authorList>
            <person name="Itoh H."/>
            <person name="Sugisawa Y."/>
            <person name="Mise K."/>
            <person name="Xu Z."/>
            <person name="Kuniyasu M."/>
            <person name="Ushijima N."/>
            <person name="Kawano K."/>
            <person name="Kobayashi E."/>
            <person name="Shiratori Y."/>
            <person name="Masuda Y."/>
            <person name="Senoo K."/>
        </authorList>
    </citation>
    <scope>NUCLEOTIDE SEQUENCE</scope>
    <source>
        <strain evidence="12">W786</strain>
    </source>
</reference>
<protein>
    <recommendedName>
        <fullName evidence="3">nitrite reductase (cytochrome; ammonia-forming)</fullName>
        <ecNumber evidence="3">1.7.2.2</ecNumber>
    </recommendedName>
</protein>
<feature type="transmembrane region" description="Helical" evidence="11">
    <location>
        <begin position="12"/>
        <end position="33"/>
    </location>
</feature>
<evidence type="ECO:0000256" key="9">
    <source>
        <dbReference type="ARBA" id="ARBA00023004"/>
    </source>
</evidence>
<evidence type="ECO:0000256" key="10">
    <source>
        <dbReference type="ARBA" id="ARBA00049131"/>
    </source>
</evidence>
<proteinExistence type="inferred from homology"/>
<evidence type="ECO:0000256" key="2">
    <source>
        <dbReference type="ARBA" id="ARBA00009288"/>
    </source>
</evidence>
<evidence type="ECO:0000256" key="3">
    <source>
        <dbReference type="ARBA" id="ARBA00011887"/>
    </source>
</evidence>
<evidence type="ECO:0000256" key="6">
    <source>
        <dbReference type="ARBA" id="ARBA00022729"/>
    </source>
</evidence>
<keyword evidence="9" id="KW-0408">Iron</keyword>
<dbReference type="RefSeq" id="WP_243333378.1">
    <property type="nucleotide sequence ID" value="NZ_AP027081.1"/>
</dbReference>
<evidence type="ECO:0000256" key="5">
    <source>
        <dbReference type="ARBA" id="ARBA00022723"/>
    </source>
</evidence>
<name>A0AA48KDW1_9BACT</name>
<dbReference type="GO" id="GO:0042279">
    <property type="term" value="F:nitrite reductase (cytochrome, ammonia-forming) activity"/>
    <property type="evidence" value="ECO:0007669"/>
    <property type="project" value="UniProtKB-EC"/>
</dbReference>
<keyword evidence="8" id="KW-0560">Oxidoreductase</keyword>
<keyword evidence="11" id="KW-0812">Transmembrane</keyword>
<dbReference type="Gene3D" id="1.20.140.10">
    <property type="entry name" value="Butyryl-CoA Dehydrogenase, subunit A, domain 3"/>
    <property type="match status" value="1"/>
</dbReference>
<dbReference type="InterPro" id="IPR036280">
    <property type="entry name" value="Multihaem_cyt_sf"/>
</dbReference>
<evidence type="ECO:0000313" key="13">
    <source>
        <dbReference type="Proteomes" id="UP001228113"/>
    </source>
</evidence>
<keyword evidence="7" id="KW-0106">Calcium</keyword>
<keyword evidence="5" id="KW-0479">Metal-binding</keyword>
<dbReference type="Proteomes" id="UP001228113">
    <property type="component" value="Chromosome"/>
</dbReference>
<dbReference type="EC" id="1.7.2.2" evidence="3"/>
<dbReference type="EMBL" id="AP027081">
    <property type="protein sequence ID" value="BDU78784.1"/>
    <property type="molecule type" value="Genomic_DNA"/>
</dbReference>
<dbReference type="AlphaFoldDB" id="A0AA48KDW1"/>